<organism evidence="1">
    <name type="scientific">Spodoptera frugiperda</name>
    <name type="common">Fall armyworm</name>
    <dbReference type="NCBI Taxonomy" id="7108"/>
    <lineage>
        <taxon>Eukaryota</taxon>
        <taxon>Metazoa</taxon>
        <taxon>Ecdysozoa</taxon>
        <taxon>Arthropoda</taxon>
        <taxon>Hexapoda</taxon>
        <taxon>Insecta</taxon>
        <taxon>Pterygota</taxon>
        <taxon>Neoptera</taxon>
        <taxon>Endopterygota</taxon>
        <taxon>Lepidoptera</taxon>
        <taxon>Glossata</taxon>
        <taxon>Ditrysia</taxon>
        <taxon>Noctuoidea</taxon>
        <taxon>Noctuidae</taxon>
        <taxon>Amphipyrinae</taxon>
        <taxon>Spodoptera</taxon>
    </lineage>
</organism>
<protein>
    <submittedName>
        <fullName evidence="1">SFRICE_019941</fullName>
    </submittedName>
</protein>
<name>A0A2H1WYH1_SPOFR</name>
<proteinExistence type="predicted"/>
<gene>
    <name evidence="1" type="ORF">SFRICE_019941</name>
</gene>
<dbReference type="InterPro" id="IPR027854">
    <property type="entry name" value="STMP1"/>
</dbReference>
<dbReference type="EMBL" id="ODYU01012037">
    <property type="protein sequence ID" value="SOQ58125.1"/>
    <property type="molecule type" value="Genomic_DNA"/>
</dbReference>
<dbReference type="AlphaFoldDB" id="A0A2H1WYH1"/>
<evidence type="ECO:0000313" key="1">
    <source>
        <dbReference type="EMBL" id="SOQ58125.1"/>
    </source>
</evidence>
<dbReference type="Pfam" id="PF15054">
    <property type="entry name" value="DUF4535"/>
    <property type="match status" value="1"/>
</dbReference>
<accession>A0A2H1WYH1</accession>
<reference evidence="1" key="1">
    <citation type="submission" date="2016-07" db="EMBL/GenBank/DDBJ databases">
        <authorList>
            <person name="Bretaudeau A."/>
        </authorList>
    </citation>
    <scope>NUCLEOTIDE SEQUENCE</scope>
    <source>
        <strain evidence="1">Rice</strain>
        <tissue evidence="1">Whole body</tissue>
    </source>
</reference>
<sequence length="83" mass="9348">MKLTKHLFATIINKNLQLLPRITMGCGFALIKTSIIFGAGLYTGVYVAQNYKIDKVEDPKVLFERAQTFVKDKLAEVGDKKDK</sequence>